<sequence length="387" mass="43855">MINLAKAAVIAGMLLVLPGCWDMREAQNTNFITAIGVDYAQDHYVVYAQLIDFTSIAKRESGDAQSKSGSKAIWVGKGEGKSMMAALNHIYDSSQQQTVWTHVKAVILSESVMKSKMDEVFSSILRSREMRYTPWIYGTRDSMEDLLSSMTLLNLSAQTTVMFEPTSIYRQSSDVEPIHLQRLMNGIREPASTVLVPSITSQNRIWTNAGKQPPLSRTDGLFVVSKNTLQGYVPESKIRGTRFVKFYRVFRYPMTVNLPDSGNVLLLIRNPRTSMDINPEGEELQVTINLITRANMIEKNTDETVSFQDITEAGIQKIKDEIKASFEQGQRENMDLLGLEEELYRKQNAVWKAAHDSGEPLLPRFKLKEVQVKLEINHANTYTFRQK</sequence>
<dbReference type="Proteomes" id="UP001631969">
    <property type="component" value="Unassembled WGS sequence"/>
</dbReference>
<evidence type="ECO:0000313" key="1">
    <source>
        <dbReference type="EMBL" id="MFM9332307.1"/>
    </source>
</evidence>
<organism evidence="1 2">
    <name type="scientific">Paenibacillus mesotrionivorans</name>
    <dbReference type="NCBI Taxonomy" id="3160968"/>
    <lineage>
        <taxon>Bacteria</taxon>
        <taxon>Bacillati</taxon>
        <taxon>Bacillota</taxon>
        <taxon>Bacilli</taxon>
        <taxon>Bacillales</taxon>
        <taxon>Paenibacillaceae</taxon>
        <taxon>Paenibacillus</taxon>
    </lineage>
</organism>
<comment type="caution">
    <text evidence="1">The sequence shown here is derived from an EMBL/GenBank/DDBJ whole genome shotgun (WGS) entry which is preliminary data.</text>
</comment>
<name>A0ACC7PD69_9BACL</name>
<proteinExistence type="predicted"/>
<reference evidence="1" key="1">
    <citation type="submission" date="2024-12" db="EMBL/GenBank/DDBJ databases">
        <authorList>
            <person name="Wu N."/>
        </authorList>
    </citation>
    <scope>NUCLEOTIDE SEQUENCE</scope>
    <source>
        <strain evidence="1">P15</strain>
    </source>
</reference>
<gene>
    <name evidence="1" type="ORF">ACI1P1_28830</name>
</gene>
<accession>A0ACC7PD69</accession>
<evidence type="ECO:0000313" key="2">
    <source>
        <dbReference type="Proteomes" id="UP001631969"/>
    </source>
</evidence>
<dbReference type="EMBL" id="JBJURJ010000028">
    <property type="protein sequence ID" value="MFM9332307.1"/>
    <property type="molecule type" value="Genomic_DNA"/>
</dbReference>
<keyword evidence="2" id="KW-1185">Reference proteome</keyword>
<protein>
    <submittedName>
        <fullName evidence="1">Ger(X)C family spore germination protein</fullName>
    </submittedName>
</protein>